<feature type="domain" description="DDE Tnp4" evidence="8">
    <location>
        <begin position="197"/>
        <end position="289"/>
    </location>
</feature>
<evidence type="ECO:0000313" key="9">
    <source>
        <dbReference type="EMBL" id="KLO06217.1"/>
    </source>
</evidence>
<dbReference type="PANTHER" id="PTHR22930">
    <property type="match status" value="1"/>
</dbReference>
<dbReference type="InterPro" id="IPR045249">
    <property type="entry name" value="HARBI1-like"/>
</dbReference>
<dbReference type="EMBL" id="KQ086226">
    <property type="protein sequence ID" value="KLO06217.1"/>
    <property type="molecule type" value="Genomic_DNA"/>
</dbReference>
<dbReference type="AlphaFoldDB" id="A0A0H2R4F4"/>
<evidence type="ECO:0000256" key="7">
    <source>
        <dbReference type="ARBA" id="ARBA00023242"/>
    </source>
</evidence>
<dbReference type="STRING" id="27342.A0A0H2R4F4"/>
<dbReference type="GO" id="GO:0005634">
    <property type="term" value="C:nucleus"/>
    <property type="evidence" value="ECO:0007669"/>
    <property type="project" value="UniProtKB-SubCell"/>
</dbReference>
<evidence type="ECO:0000256" key="1">
    <source>
        <dbReference type="ARBA" id="ARBA00001968"/>
    </source>
</evidence>
<gene>
    <name evidence="9" type="ORF">SCHPADRAFT_797483</name>
</gene>
<evidence type="ECO:0000313" key="10">
    <source>
        <dbReference type="Proteomes" id="UP000053477"/>
    </source>
</evidence>
<keyword evidence="6" id="KW-0378">Hydrolase</keyword>
<accession>A0A0H2R4F4</accession>
<evidence type="ECO:0000259" key="8">
    <source>
        <dbReference type="Pfam" id="PF13359"/>
    </source>
</evidence>
<evidence type="ECO:0000256" key="4">
    <source>
        <dbReference type="ARBA" id="ARBA00022722"/>
    </source>
</evidence>
<comment type="cofactor">
    <cofactor evidence="1">
        <name>a divalent metal cation</name>
        <dbReference type="ChEBI" id="CHEBI:60240"/>
    </cofactor>
</comment>
<protein>
    <recommendedName>
        <fullName evidence="8">DDE Tnp4 domain-containing protein</fullName>
    </recommendedName>
</protein>
<dbReference type="InParanoid" id="A0A0H2R4F4"/>
<comment type="similarity">
    <text evidence="3">Belongs to the HARBI1 family.</text>
</comment>
<keyword evidence="7" id="KW-0539">Nucleus</keyword>
<feature type="non-terminal residue" evidence="9">
    <location>
        <position position="290"/>
    </location>
</feature>
<evidence type="ECO:0000256" key="2">
    <source>
        <dbReference type="ARBA" id="ARBA00004123"/>
    </source>
</evidence>
<reference evidence="9 10" key="1">
    <citation type="submission" date="2015-04" db="EMBL/GenBank/DDBJ databases">
        <title>Complete genome sequence of Schizopora paradoxa KUC8140, a cosmopolitan wood degrader in East Asia.</title>
        <authorList>
            <consortium name="DOE Joint Genome Institute"/>
            <person name="Min B."/>
            <person name="Park H."/>
            <person name="Jang Y."/>
            <person name="Kim J.-J."/>
            <person name="Kim K.H."/>
            <person name="Pangilinan J."/>
            <person name="Lipzen A."/>
            <person name="Riley R."/>
            <person name="Grigoriev I.V."/>
            <person name="Spatafora J.W."/>
            <person name="Choi I.-G."/>
        </authorList>
    </citation>
    <scope>NUCLEOTIDE SEQUENCE [LARGE SCALE GENOMIC DNA]</scope>
    <source>
        <strain evidence="9 10">KUC8140</strain>
    </source>
</reference>
<sequence>DEMGGAESDFDLEDDVDNAPVDDVPFRRWRYSRYVAQQYRRLYSQRYLNPHRKRRERGPARLPYVLSYVKENEPADFRSALRVSPATFDRLVNELEDDPVFLNNSQNEQIPVSHQVAVLLFRFGHSGNAASLKRVAEWSGYGKGTILLMTRRVLTALLRPEFLKRAIPSPTEEEREAAKKWVEEHSCYAWRNGWLFVDGTLIPLYFRPYWFGEAYFDRKCNYSLNIQIISLANLRIVDIGYGFTGSTHDATAWLQTNLAKEHDTFLRPGEFVWADSAYPIKTWVVAPYKK</sequence>
<dbReference type="Proteomes" id="UP000053477">
    <property type="component" value="Unassembled WGS sequence"/>
</dbReference>
<dbReference type="PANTHER" id="PTHR22930:SF85">
    <property type="entry name" value="GH03217P-RELATED"/>
    <property type="match status" value="1"/>
</dbReference>
<name>A0A0H2R4F4_9AGAM</name>
<keyword evidence="10" id="KW-1185">Reference proteome</keyword>
<evidence type="ECO:0000256" key="3">
    <source>
        <dbReference type="ARBA" id="ARBA00006958"/>
    </source>
</evidence>
<dbReference type="GO" id="GO:0004518">
    <property type="term" value="F:nuclease activity"/>
    <property type="evidence" value="ECO:0007669"/>
    <property type="project" value="UniProtKB-KW"/>
</dbReference>
<keyword evidence="5" id="KW-0479">Metal-binding</keyword>
<proteinExistence type="inferred from homology"/>
<dbReference type="GO" id="GO:0046872">
    <property type="term" value="F:metal ion binding"/>
    <property type="evidence" value="ECO:0007669"/>
    <property type="project" value="UniProtKB-KW"/>
</dbReference>
<dbReference type="InterPro" id="IPR027806">
    <property type="entry name" value="HARBI1_dom"/>
</dbReference>
<dbReference type="GO" id="GO:0016787">
    <property type="term" value="F:hydrolase activity"/>
    <property type="evidence" value="ECO:0007669"/>
    <property type="project" value="UniProtKB-KW"/>
</dbReference>
<dbReference type="OrthoDB" id="3246760at2759"/>
<feature type="non-terminal residue" evidence="9">
    <location>
        <position position="1"/>
    </location>
</feature>
<evidence type="ECO:0000256" key="5">
    <source>
        <dbReference type="ARBA" id="ARBA00022723"/>
    </source>
</evidence>
<evidence type="ECO:0000256" key="6">
    <source>
        <dbReference type="ARBA" id="ARBA00022801"/>
    </source>
</evidence>
<organism evidence="9 10">
    <name type="scientific">Schizopora paradoxa</name>
    <dbReference type="NCBI Taxonomy" id="27342"/>
    <lineage>
        <taxon>Eukaryota</taxon>
        <taxon>Fungi</taxon>
        <taxon>Dikarya</taxon>
        <taxon>Basidiomycota</taxon>
        <taxon>Agaricomycotina</taxon>
        <taxon>Agaricomycetes</taxon>
        <taxon>Hymenochaetales</taxon>
        <taxon>Schizoporaceae</taxon>
        <taxon>Schizopora</taxon>
    </lineage>
</organism>
<keyword evidence="4" id="KW-0540">Nuclease</keyword>
<comment type="subcellular location">
    <subcellularLocation>
        <location evidence="2">Nucleus</location>
    </subcellularLocation>
</comment>
<dbReference type="Pfam" id="PF13359">
    <property type="entry name" value="DDE_Tnp_4"/>
    <property type="match status" value="1"/>
</dbReference>